<evidence type="ECO:0000313" key="12">
    <source>
        <dbReference type="EMBL" id="QEE16112.1"/>
    </source>
</evidence>
<dbReference type="InterPro" id="IPR017961">
    <property type="entry name" value="DNA_pol_Y-fam_little_finger"/>
</dbReference>
<keyword evidence="4 10" id="KW-0479">Metal-binding</keyword>
<keyword evidence="2 10" id="KW-0548">Nucleotidyltransferase</keyword>
<dbReference type="Gene3D" id="3.30.70.270">
    <property type="match status" value="1"/>
</dbReference>
<evidence type="ECO:0000313" key="13">
    <source>
        <dbReference type="Proteomes" id="UP000321408"/>
    </source>
</evidence>
<dbReference type="EC" id="2.7.7.7" evidence="10"/>
<evidence type="ECO:0000256" key="4">
    <source>
        <dbReference type="ARBA" id="ARBA00022723"/>
    </source>
</evidence>
<dbReference type="GO" id="GO:0005829">
    <property type="term" value="C:cytosol"/>
    <property type="evidence" value="ECO:0007669"/>
    <property type="project" value="TreeGrafter"/>
</dbReference>
<keyword evidence="10" id="KW-0515">Mutator protein</keyword>
<dbReference type="GO" id="GO:0003887">
    <property type="term" value="F:DNA-directed DNA polymerase activity"/>
    <property type="evidence" value="ECO:0007669"/>
    <property type="project" value="UniProtKB-UniRule"/>
</dbReference>
<dbReference type="Gene3D" id="1.10.150.20">
    <property type="entry name" value="5' to 3' exonuclease, C-terminal subdomain"/>
    <property type="match status" value="1"/>
</dbReference>
<keyword evidence="13" id="KW-1185">Reference proteome</keyword>
<comment type="subcellular location">
    <subcellularLocation>
        <location evidence="10">Cytoplasm</location>
    </subcellularLocation>
</comment>
<proteinExistence type="inferred from homology"/>
<evidence type="ECO:0000256" key="7">
    <source>
        <dbReference type="ARBA" id="ARBA00022932"/>
    </source>
</evidence>
<dbReference type="GO" id="GO:0006281">
    <property type="term" value="P:DNA repair"/>
    <property type="evidence" value="ECO:0007669"/>
    <property type="project" value="UniProtKB-UniRule"/>
</dbReference>
<dbReference type="Gene3D" id="3.30.1490.100">
    <property type="entry name" value="DNA polymerase, Y-family, little finger domain"/>
    <property type="match status" value="1"/>
</dbReference>
<dbReference type="CDD" id="cd03586">
    <property type="entry name" value="PolY_Pol_IV_kappa"/>
    <property type="match status" value="1"/>
</dbReference>
<dbReference type="NCBIfam" id="NF002677">
    <property type="entry name" value="PRK02406.1"/>
    <property type="match status" value="1"/>
</dbReference>
<dbReference type="GO" id="GO:0042276">
    <property type="term" value="P:error-prone translesion synthesis"/>
    <property type="evidence" value="ECO:0007669"/>
    <property type="project" value="TreeGrafter"/>
</dbReference>
<keyword evidence="10" id="KW-0963">Cytoplasm</keyword>
<dbReference type="InterPro" id="IPR022880">
    <property type="entry name" value="DNApol_IV"/>
</dbReference>
<dbReference type="HAMAP" id="MF_01113">
    <property type="entry name" value="DNApol_IV"/>
    <property type="match status" value="1"/>
</dbReference>
<dbReference type="InterPro" id="IPR036775">
    <property type="entry name" value="DNA_pol_Y-fam_lit_finger_sf"/>
</dbReference>
<evidence type="ECO:0000259" key="11">
    <source>
        <dbReference type="PROSITE" id="PS50173"/>
    </source>
</evidence>
<feature type="binding site" evidence="10">
    <location>
        <position position="9"/>
    </location>
    <ligand>
        <name>Mg(2+)</name>
        <dbReference type="ChEBI" id="CHEBI:18420"/>
    </ligand>
</feature>
<evidence type="ECO:0000256" key="2">
    <source>
        <dbReference type="ARBA" id="ARBA00022695"/>
    </source>
</evidence>
<evidence type="ECO:0000256" key="10">
    <source>
        <dbReference type="HAMAP-Rule" id="MF_01113"/>
    </source>
</evidence>
<dbReference type="GeneID" id="41329932"/>
<dbReference type="InterPro" id="IPR043502">
    <property type="entry name" value="DNA/RNA_pol_sf"/>
</dbReference>
<dbReference type="Proteomes" id="UP000321408">
    <property type="component" value="Chromosome"/>
</dbReference>
<name>A0A5B9DAJ1_9ARCH</name>
<dbReference type="InterPro" id="IPR001126">
    <property type="entry name" value="UmuC"/>
</dbReference>
<dbReference type="GO" id="GO:0000287">
    <property type="term" value="F:magnesium ion binding"/>
    <property type="evidence" value="ECO:0007669"/>
    <property type="project" value="UniProtKB-UniRule"/>
</dbReference>
<dbReference type="AlphaFoldDB" id="A0A5B9DAJ1"/>
<reference evidence="12 13" key="1">
    <citation type="journal article" date="2020" name="Nature">
        <title>Isolation of an archaeon at the prokaryote-eukaryote interface.</title>
        <authorList>
            <person name="Imachi H."/>
            <person name="Nobu M.K."/>
            <person name="Nakahara N."/>
            <person name="Morono Y."/>
            <person name="Ogawara M."/>
            <person name="Takaki Y."/>
            <person name="Takano Y."/>
            <person name="Uematsu K."/>
            <person name="Ikuta T."/>
            <person name="Ito M."/>
            <person name="Matsui Y."/>
            <person name="Miyazaki M."/>
            <person name="Murata K."/>
            <person name="Saito Y."/>
            <person name="Sakai S."/>
            <person name="Song C."/>
            <person name="Tasumi E."/>
            <person name="Yamanaka Y."/>
            <person name="Yamaguchi T."/>
            <person name="Kamagata Y."/>
            <person name="Tamaki H."/>
            <person name="Takai K."/>
        </authorList>
    </citation>
    <scope>NUCLEOTIDE SEQUENCE [LARGE SCALE GENOMIC DNA]</scope>
    <source>
        <strain evidence="12 13">MK-D1</strain>
    </source>
</reference>
<evidence type="ECO:0000256" key="8">
    <source>
        <dbReference type="ARBA" id="ARBA00023204"/>
    </source>
</evidence>
<dbReference type="OrthoDB" id="372207at2157"/>
<feature type="site" description="Substrate discrimination" evidence="10">
    <location>
        <position position="14"/>
    </location>
</feature>
<comment type="cofactor">
    <cofactor evidence="10">
        <name>Mg(2+)</name>
        <dbReference type="ChEBI" id="CHEBI:18420"/>
    </cofactor>
    <text evidence="10">Binds 2 magnesium ions per subunit.</text>
</comment>
<feature type="binding site" evidence="10">
    <location>
        <position position="107"/>
    </location>
    <ligand>
        <name>Mg(2+)</name>
        <dbReference type="ChEBI" id="CHEBI:18420"/>
    </ligand>
</feature>
<dbReference type="FunFam" id="3.30.1490.100:FF:000004">
    <property type="entry name" value="DNA polymerase IV"/>
    <property type="match status" value="1"/>
</dbReference>
<evidence type="ECO:0000256" key="9">
    <source>
        <dbReference type="ARBA" id="ARBA00049244"/>
    </source>
</evidence>
<evidence type="ECO:0000256" key="6">
    <source>
        <dbReference type="ARBA" id="ARBA00022842"/>
    </source>
</evidence>
<dbReference type="SUPFAM" id="SSF100879">
    <property type="entry name" value="Lesion bypass DNA polymerase (Y-family), little finger domain"/>
    <property type="match status" value="1"/>
</dbReference>
<dbReference type="GO" id="GO:0003684">
    <property type="term" value="F:damaged DNA binding"/>
    <property type="evidence" value="ECO:0007669"/>
    <property type="project" value="InterPro"/>
</dbReference>
<accession>A0A5B9DAJ1</accession>
<keyword evidence="10" id="KW-0238">DNA-binding</keyword>
<comment type="subunit">
    <text evidence="10">Monomer.</text>
</comment>
<keyword evidence="3 10" id="KW-0235">DNA replication</keyword>
<dbReference type="EMBL" id="CP042905">
    <property type="protein sequence ID" value="QEE16112.1"/>
    <property type="molecule type" value="Genomic_DNA"/>
</dbReference>
<comment type="function">
    <text evidence="10">Poorly processive, error-prone DNA polymerase involved in untargeted mutagenesis. Copies undamaged DNA at stalled replication forks, which arise in vivo from mismatched or misaligned primer ends. These misaligned primers can be extended by PolIV. Exhibits no 3'-5' exonuclease (proofreading) activity. May be involved in translesional synthesis.</text>
</comment>
<dbReference type="PANTHER" id="PTHR11076:SF33">
    <property type="entry name" value="DNA POLYMERASE KAPPA"/>
    <property type="match status" value="1"/>
</dbReference>
<evidence type="ECO:0000256" key="3">
    <source>
        <dbReference type="ARBA" id="ARBA00022705"/>
    </source>
</evidence>
<dbReference type="PROSITE" id="PS50173">
    <property type="entry name" value="UMUC"/>
    <property type="match status" value="1"/>
</dbReference>
<keyword evidence="8 10" id="KW-0234">DNA repair</keyword>
<dbReference type="GO" id="GO:0009432">
    <property type="term" value="P:SOS response"/>
    <property type="evidence" value="ECO:0007669"/>
    <property type="project" value="TreeGrafter"/>
</dbReference>
<evidence type="ECO:0000256" key="1">
    <source>
        <dbReference type="ARBA" id="ARBA00022679"/>
    </source>
</evidence>
<organism evidence="12 13">
    <name type="scientific">Promethearchaeum syntrophicum</name>
    <dbReference type="NCBI Taxonomy" id="2594042"/>
    <lineage>
        <taxon>Archaea</taxon>
        <taxon>Promethearchaeati</taxon>
        <taxon>Promethearchaeota</taxon>
        <taxon>Promethearchaeia</taxon>
        <taxon>Promethearchaeales</taxon>
        <taxon>Promethearchaeaceae</taxon>
        <taxon>Promethearchaeum</taxon>
    </lineage>
</organism>
<evidence type="ECO:0000256" key="5">
    <source>
        <dbReference type="ARBA" id="ARBA00022763"/>
    </source>
</evidence>
<gene>
    <name evidence="10" type="primary">dbh</name>
    <name evidence="12" type="synonym">dinB</name>
    <name evidence="12" type="ORF">DSAG12_01941</name>
</gene>
<dbReference type="Gene3D" id="3.40.1170.60">
    <property type="match status" value="1"/>
</dbReference>
<dbReference type="SUPFAM" id="SSF56672">
    <property type="entry name" value="DNA/RNA polymerases"/>
    <property type="match status" value="1"/>
</dbReference>
<protein>
    <recommendedName>
        <fullName evidence="10">DNA polymerase IV</fullName>
        <shortName evidence="10">Pol IV</shortName>
        <ecNumber evidence="10">2.7.7.7</ecNumber>
    </recommendedName>
</protein>
<dbReference type="PANTHER" id="PTHR11076">
    <property type="entry name" value="DNA REPAIR POLYMERASE UMUC / TRANSFERASE FAMILY MEMBER"/>
    <property type="match status" value="1"/>
</dbReference>
<feature type="active site" evidence="10">
    <location>
        <position position="108"/>
    </location>
</feature>
<feature type="domain" description="UmuC" evidence="11">
    <location>
        <begin position="5"/>
        <end position="189"/>
    </location>
</feature>
<comment type="similarity">
    <text evidence="10">Belongs to the DNA polymerase type-Y family.</text>
</comment>
<dbReference type="InterPro" id="IPR043128">
    <property type="entry name" value="Rev_trsase/Diguanyl_cyclase"/>
</dbReference>
<keyword evidence="6 10" id="KW-0460">Magnesium</keyword>
<dbReference type="KEGG" id="psyt:DSAG12_01941"/>
<keyword evidence="1 10" id="KW-0808">Transferase</keyword>
<sequence>MDRIIFHVDLDCFFAAVEILDHPEYKGFPVITGADPKKGKGRGVVTTCSYEAREFGLHSGMPISKAYHLCPHGIYVKSNFGRIREISSQVMKILDKYSPVFQQVGSDEAYLDMSEIAIDMNHANEIAKKIKDEVQSEVGITCSIGVAFTKSLAKIGSDCNKPNGITIINPDNYKTILSPLKITRIPGIGKKSKIYYEKHGFQLIGDFLKIPKHKMIAKFGDRGRWIYNLINGLEERKVHDSSYFYHRKSISKERTFYEDTDDYQEILSKITDLNDKIHDILEKKGILYRTISLKIRFKGYETYLRSKSFTSAIRNKQKALEVVLDLYQEFFKKKKKIRLIGLKFSNLKETVKTNQKKILDYVKNV</sequence>
<dbReference type="RefSeq" id="WP_147662995.1">
    <property type="nucleotide sequence ID" value="NZ_CP042905.2"/>
</dbReference>
<reference evidence="12 13" key="2">
    <citation type="journal article" date="2024" name="Int. J. Syst. Evol. Microbiol.">
        <title>Promethearchaeum syntrophicum gen. nov., sp. nov., an anaerobic, obligately syntrophic archaeon, the first isolate of the lineage 'Asgard' archaea, and proposal of the new archaeal phylum Promethearchaeota phyl. nov. and kingdom Promethearchaeati regn. nov.</title>
        <authorList>
            <person name="Imachi H."/>
            <person name="Nobu M.K."/>
            <person name="Kato S."/>
            <person name="Takaki Y."/>
            <person name="Miyazaki M."/>
            <person name="Miyata M."/>
            <person name="Ogawara M."/>
            <person name="Saito Y."/>
            <person name="Sakai S."/>
            <person name="Tahara Y.O."/>
            <person name="Takano Y."/>
            <person name="Tasumi E."/>
            <person name="Uematsu K."/>
            <person name="Yoshimura T."/>
            <person name="Itoh T."/>
            <person name="Ohkuma M."/>
            <person name="Takai K."/>
        </authorList>
    </citation>
    <scope>NUCLEOTIDE SEQUENCE [LARGE SCALE GENOMIC DNA]</scope>
    <source>
        <strain evidence="12 13">MK-D1</strain>
    </source>
</reference>
<dbReference type="GO" id="GO:0006261">
    <property type="term" value="P:DNA-templated DNA replication"/>
    <property type="evidence" value="ECO:0007669"/>
    <property type="project" value="UniProtKB-UniRule"/>
</dbReference>
<keyword evidence="7 10" id="KW-0239">DNA-directed DNA polymerase</keyword>
<dbReference type="Pfam" id="PF11799">
    <property type="entry name" value="IMS_C"/>
    <property type="match status" value="1"/>
</dbReference>
<dbReference type="InterPro" id="IPR050116">
    <property type="entry name" value="DNA_polymerase-Y"/>
</dbReference>
<keyword evidence="5 10" id="KW-0227">DNA damage</keyword>
<dbReference type="Pfam" id="PF00817">
    <property type="entry name" value="IMS"/>
    <property type="match status" value="1"/>
</dbReference>
<comment type="catalytic activity">
    <reaction evidence="9 10">
        <text>DNA(n) + a 2'-deoxyribonucleoside 5'-triphosphate = DNA(n+1) + diphosphate</text>
        <dbReference type="Rhea" id="RHEA:22508"/>
        <dbReference type="Rhea" id="RHEA-COMP:17339"/>
        <dbReference type="Rhea" id="RHEA-COMP:17340"/>
        <dbReference type="ChEBI" id="CHEBI:33019"/>
        <dbReference type="ChEBI" id="CHEBI:61560"/>
        <dbReference type="ChEBI" id="CHEBI:173112"/>
        <dbReference type="EC" id="2.7.7.7"/>
    </reaction>
</comment>